<evidence type="ECO:0000256" key="5">
    <source>
        <dbReference type="PROSITE-ProRule" id="PRU00169"/>
    </source>
</evidence>
<dbReference type="CDD" id="cd17535">
    <property type="entry name" value="REC_NarL-like"/>
    <property type="match status" value="1"/>
</dbReference>
<dbReference type="InterPro" id="IPR001789">
    <property type="entry name" value="Sig_transdc_resp-reg_receiver"/>
</dbReference>
<dbReference type="GO" id="GO:0000160">
    <property type="term" value="P:phosphorelay signal transduction system"/>
    <property type="evidence" value="ECO:0007669"/>
    <property type="project" value="InterPro"/>
</dbReference>
<evidence type="ECO:0000256" key="4">
    <source>
        <dbReference type="ARBA" id="ARBA00023163"/>
    </source>
</evidence>
<proteinExistence type="predicted"/>
<gene>
    <name evidence="8" type="ORF">FB559_4579</name>
</gene>
<dbReference type="GO" id="GO:0006355">
    <property type="term" value="P:regulation of DNA-templated transcription"/>
    <property type="evidence" value="ECO:0007669"/>
    <property type="project" value="InterPro"/>
</dbReference>
<dbReference type="InterPro" id="IPR039420">
    <property type="entry name" value="WalR-like"/>
</dbReference>
<keyword evidence="9" id="KW-1185">Reference proteome</keyword>
<dbReference type="PANTHER" id="PTHR43214">
    <property type="entry name" value="TWO-COMPONENT RESPONSE REGULATOR"/>
    <property type="match status" value="1"/>
</dbReference>
<feature type="domain" description="Response regulatory" evidence="7">
    <location>
        <begin position="14"/>
        <end position="130"/>
    </location>
</feature>
<dbReference type="SUPFAM" id="SSF46894">
    <property type="entry name" value="C-terminal effector domain of the bipartite response regulators"/>
    <property type="match status" value="1"/>
</dbReference>
<keyword evidence="3 8" id="KW-0238">DNA-binding</keyword>
<dbReference type="InterPro" id="IPR000792">
    <property type="entry name" value="Tscrpt_reg_LuxR_C"/>
</dbReference>
<dbReference type="Gene3D" id="3.40.50.2300">
    <property type="match status" value="1"/>
</dbReference>
<dbReference type="PROSITE" id="PS50043">
    <property type="entry name" value="HTH_LUXR_2"/>
    <property type="match status" value="1"/>
</dbReference>
<dbReference type="InterPro" id="IPR016032">
    <property type="entry name" value="Sig_transdc_resp-reg_C-effctor"/>
</dbReference>
<dbReference type="CDD" id="cd06170">
    <property type="entry name" value="LuxR_C_like"/>
    <property type="match status" value="1"/>
</dbReference>
<evidence type="ECO:0000313" key="8">
    <source>
        <dbReference type="EMBL" id="TQL98928.1"/>
    </source>
</evidence>
<protein>
    <submittedName>
        <fullName evidence="8">DNA-binding NarL/FixJ family response regulator</fullName>
    </submittedName>
</protein>
<evidence type="ECO:0000259" key="7">
    <source>
        <dbReference type="PROSITE" id="PS50110"/>
    </source>
</evidence>
<comment type="caution">
    <text evidence="8">The sequence shown here is derived from an EMBL/GenBank/DDBJ whole genome shotgun (WGS) entry which is preliminary data.</text>
</comment>
<dbReference type="RefSeq" id="WP_185792347.1">
    <property type="nucleotide sequence ID" value="NZ_VFOZ01000001.1"/>
</dbReference>
<reference evidence="8 9" key="1">
    <citation type="submission" date="2019-06" db="EMBL/GenBank/DDBJ databases">
        <title>Sequencing the genomes of 1000 actinobacteria strains.</title>
        <authorList>
            <person name="Klenk H.-P."/>
        </authorList>
    </citation>
    <scope>NUCLEOTIDE SEQUENCE [LARGE SCALE GENOMIC DNA]</scope>
    <source>
        <strain evidence="8 9">DSM 102200</strain>
    </source>
</reference>
<dbReference type="SMART" id="SM00448">
    <property type="entry name" value="REC"/>
    <property type="match status" value="1"/>
</dbReference>
<dbReference type="InterPro" id="IPR011006">
    <property type="entry name" value="CheY-like_superfamily"/>
</dbReference>
<name>A0A543CP97_9ACTN</name>
<dbReference type="InterPro" id="IPR058245">
    <property type="entry name" value="NreC/VraR/RcsB-like_REC"/>
</dbReference>
<dbReference type="Proteomes" id="UP000316096">
    <property type="component" value="Unassembled WGS sequence"/>
</dbReference>
<dbReference type="SMART" id="SM00421">
    <property type="entry name" value="HTH_LUXR"/>
    <property type="match status" value="1"/>
</dbReference>
<evidence type="ECO:0000256" key="3">
    <source>
        <dbReference type="ARBA" id="ARBA00023125"/>
    </source>
</evidence>
<sequence length="229" mass="23904">MGQAQVGDRHAPTRVLLVEDQRTLAEALVIAIDAQPDMECVGAAESAEEALVIAGARRPDVVVMDIHLPGADGIAGTRRIKAVRPEARVFILTADATPELFADAVAAGAAGFLSKGGPFPDVLAAIRTSPGGRVMMAADTFAALVAEVRGGSSGQAGDRQDWTCLTGREKEVLALMNESLGAQAIAERLGVSPHTAHSHIKRVMAKLRAHTRREAIAVATRKGLLPGRG</sequence>
<keyword evidence="2" id="KW-0805">Transcription regulation</keyword>
<accession>A0A543CP97</accession>
<dbReference type="PRINTS" id="PR00038">
    <property type="entry name" value="HTHLUXR"/>
</dbReference>
<dbReference type="Pfam" id="PF00072">
    <property type="entry name" value="Response_reg"/>
    <property type="match status" value="1"/>
</dbReference>
<evidence type="ECO:0000313" key="9">
    <source>
        <dbReference type="Proteomes" id="UP000316096"/>
    </source>
</evidence>
<evidence type="ECO:0000256" key="2">
    <source>
        <dbReference type="ARBA" id="ARBA00023015"/>
    </source>
</evidence>
<dbReference type="PANTHER" id="PTHR43214:SF24">
    <property type="entry name" value="TRANSCRIPTIONAL REGULATORY PROTEIN NARL-RELATED"/>
    <property type="match status" value="1"/>
</dbReference>
<dbReference type="SUPFAM" id="SSF52172">
    <property type="entry name" value="CheY-like"/>
    <property type="match status" value="1"/>
</dbReference>
<evidence type="ECO:0000256" key="1">
    <source>
        <dbReference type="ARBA" id="ARBA00022553"/>
    </source>
</evidence>
<dbReference type="GO" id="GO:0003677">
    <property type="term" value="F:DNA binding"/>
    <property type="evidence" value="ECO:0007669"/>
    <property type="project" value="UniProtKB-KW"/>
</dbReference>
<feature type="modified residue" description="4-aspartylphosphate" evidence="5">
    <location>
        <position position="65"/>
    </location>
</feature>
<dbReference type="PROSITE" id="PS50110">
    <property type="entry name" value="RESPONSE_REGULATORY"/>
    <property type="match status" value="1"/>
</dbReference>
<organism evidence="8 9">
    <name type="scientific">Actinoallomurus bryophytorum</name>
    <dbReference type="NCBI Taxonomy" id="1490222"/>
    <lineage>
        <taxon>Bacteria</taxon>
        <taxon>Bacillati</taxon>
        <taxon>Actinomycetota</taxon>
        <taxon>Actinomycetes</taxon>
        <taxon>Streptosporangiales</taxon>
        <taxon>Thermomonosporaceae</taxon>
        <taxon>Actinoallomurus</taxon>
    </lineage>
</organism>
<keyword evidence="4" id="KW-0804">Transcription</keyword>
<dbReference type="EMBL" id="VFOZ01000001">
    <property type="protein sequence ID" value="TQL98928.1"/>
    <property type="molecule type" value="Genomic_DNA"/>
</dbReference>
<keyword evidence="1 5" id="KW-0597">Phosphoprotein</keyword>
<feature type="domain" description="HTH luxR-type" evidence="6">
    <location>
        <begin position="158"/>
        <end position="223"/>
    </location>
</feature>
<evidence type="ECO:0000259" key="6">
    <source>
        <dbReference type="PROSITE" id="PS50043"/>
    </source>
</evidence>
<dbReference type="AlphaFoldDB" id="A0A543CP97"/>
<dbReference type="Pfam" id="PF00196">
    <property type="entry name" value="GerE"/>
    <property type="match status" value="1"/>
</dbReference>